<accession>A0A7R9NW26</accession>
<dbReference type="SUPFAM" id="SSF117839">
    <property type="entry name" value="WWE domain"/>
    <property type="match status" value="1"/>
</dbReference>
<keyword evidence="9" id="KW-0234">DNA repair</keyword>
<comment type="pathway">
    <text evidence="3 12">Protein modification; protein ubiquitination.</text>
</comment>
<gene>
    <name evidence="16" type="ORF">TTEB3V08_LOCUS6342</name>
</gene>
<dbReference type="FunFam" id="3.30.720.50:FF:000001">
    <property type="entry name" value="E3 ubiquitin-protein ligase TRIP12 isoform X1"/>
    <property type="match status" value="1"/>
</dbReference>
<feature type="region of interest" description="Disordered" evidence="13">
    <location>
        <begin position="1334"/>
        <end position="1398"/>
    </location>
</feature>
<dbReference type="SMART" id="SM00678">
    <property type="entry name" value="WWE"/>
    <property type="match status" value="1"/>
</dbReference>
<evidence type="ECO:0000256" key="9">
    <source>
        <dbReference type="ARBA" id="ARBA00023204"/>
    </source>
</evidence>
<evidence type="ECO:0000256" key="3">
    <source>
        <dbReference type="ARBA" id="ARBA00004906"/>
    </source>
</evidence>
<dbReference type="GO" id="GO:0006281">
    <property type="term" value="P:DNA repair"/>
    <property type="evidence" value="ECO:0007669"/>
    <property type="project" value="UniProtKB-KW"/>
</dbReference>
<dbReference type="InterPro" id="IPR018123">
    <property type="entry name" value="WWE-dom_subgr"/>
</dbReference>
<dbReference type="UniPathway" id="UPA00143"/>
<dbReference type="InterPro" id="IPR004170">
    <property type="entry name" value="WWE_dom"/>
</dbReference>
<dbReference type="FunFam" id="3.30.2160.10:FF:000013">
    <property type="entry name" value="E3 ubiquitin-protein ligase TRIP12 isoform X1"/>
    <property type="match status" value="1"/>
</dbReference>
<dbReference type="InterPro" id="IPR016024">
    <property type="entry name" value="ARM-type_fold"/>
</dbReference>
<evidence type="ECO:0000256" key="1">
    <source>
        <dbReference type="ARBA" id="ARBA00000885"/>
    </source>
</evidence>
<evidence type="ECO:0000256" key="4">
    <source>
        <dbReference type="ARBA" id="ARBA00006331"/>
    </source>
</evidence>
<dbReference type="Gene3D" id="3.90.1750.10">
    <property type="entry name" value="Hect, E3 ligase catalytic domains"/>
    <property type="match status" value="1"/>
</dbReference>
<dbReference type="PANTHER" id="PTHR45670">
    <property type="entry name" value="E3 UBIQUITIN-PROTEIN LIGASE TRIP12"/>
    <property type="match status" value="1"/>
</dbReference>
<dbReference type="Gene3D" id="3.30.2410.10">
    <property type="entry name" value="Hect, E3 ligase catalytic domain"/>
    <property type="match status" value="1"/>
</dbReference>
<evidence type="ECO:0000259" key="14">
    <source>
        <dbReference type="PROSITE" id="PS50237"/>
    </source>
</evidence>
<evidence type="ECO:0000256" key="10">
    <source>
        <dbReference type="ARBA" id="ARBA00023242"/>
    </source>
</evidence>
<comment type="similarity">
    <text evidence="4 12">Belongs to the UPL family. K-HECT subfamily.</text>
</comment>
<dbReference type="SMART" id="SM00119">
    <property type="entry name" value="HECTc"/>
    <property type="match status" value="1"/>
</dbReference>
<dbReference type="CDD" id="cd00078">
    <property type="entry name" value="HECTc"/>
    <property type="match status" value="1"/>
</dbReference>
<feature type="compositionally biased region" description="Low complexity" evidence="13">
    <location>
        <begin position="153"/>
        <end position="185"/>
    </location>
</feature>
<feature type="compositionally biased region" description="Polar residues" evidence="13">
    <location>
        <begin position="128"/>
        <end position="145"/>
    </location>
</feature>
<feature type="compositionally biased region" description="Gly residues" evidence="13">
    <location>
        <begin position="366"/>
        <end position="377"/>
    </location>
</feature>
<dbReference type="GO" id="GO:0016607">
    <property type="term" value="C:nuclear speck"/>
    <property type="evidence" value="ECO:0007669"/>
    <property type="project" value="TreeGrafter"/>
</dbReference>
<feature type="compositionally biased region" description="Low complexity" evidence="13">
    <location>
        <begin position="356"/>
        <end position="365"/>
    </location>
</feature>
<feature type="active site" description="Glycyl thioester intermediate" evidence="11">
    <location>
        <position position="2343"/>
    </location>
</feature>
<comment type="subcellular location">
    <subcellularLocation>
        <location evidence="2">Nucleus</location>
        <location evidence="2">Nucleoplasm</location>
    </subcellularLocation>
</comment>
<dbReference type="InterPro" id="IPR045322">
    <property type="entry name" value="HECTD1/TRIP12-like"/>
</dbReference>
<dbReference type="Pfam" id="PF02825">
    <property type="entry name" value="WWE"/>
    <property type="match status" value="1"/>
</dbReference>
<feature type="region of interest" description="Disordered" evidence="13">
    <location>
        <begin position="278"/>
        <end position="387"/>
    </location>
</feature>
<dbReference type="Gene3D" id="1.25.10.10">
    <property type="entry name" value="Leucine-rich Repeat Variant"/>
    <property type="match status" value="1"/>
</dbReference>
<keyword evidence="6 12" id="KW-0808">Transferase</keyword>
<evidence type="ECO:0000256" key="6">
    <source>
        <dbReference type="ARBA" id="ARBA00022679"/>
    </source>
</evidence>
<feature type="domain" description="WWE" evidence="15">
    <location>
        <begin position="1012"/>
        <end position="1088"/>
    </location>
</feature>
<dbReference type="Gene3D" id="3.30.2160.10">
    <property type="entry name" value="Hect, E3 ligase catalytic domain"/>
    <property type="match status" value="1"/>
</dbReference>
<dbReference type="GO" id="GO:0061630">
    <property type="term" value="F:ubiquitin protein ligase activity"/>
    <property type="evidence" value="ECO:0007669"/>
    <property type="project" value="UniProtKB-UniRule"/>
</dbReference>
<dbReference type="GO" id="GO:0043161">
    <property type="term" value="P:proteasome-mediated ubiquitin-dependent protein catabolic process"/>
    <property type="evidence" value="ECO:0007669"/>
    <property type="project" value="TreeGrafter"/>
</dbReference>
<dbReference type="PROSITE" id="PS50237">
    <property type="entry name" value="HECT"/>
    <property type="match status" value="1"/>
</dbReference>
<evidence type="ECO:0000313" key="16">
    <source>
        <dbReference type="EMBL" id="CAD7458359.1"/>
    </source>
</evidence>
<feature type="region of interest" description="Disordered" evidence="13">
    <location>
        <begin position="1"/>
        <end position="258"/>
    </location>
</feature>
<dbReference type="InterPro" id="IPR057948">
    <property type="entry name" value="TPR_TRIP12_N"/>
</dbReference>
<feature type="compositionally biased region" description="Low complexity" evidence="13">
    <location>
        <begin position="1799"/>
        <end position="1814"/>
    </location>
</feature>
<dbReference type="Pfam" id="PF00632">
    <property type="entry name" value="HECT"/>
    <property type="match status" value="1"/>
</dbReference>
<dbReference type="EC" id="2.3.2.26" evidence="12"/>
<feature type="compositionally biased region" description="Low complexity" evidence="13">
    <location>
        <begin position="302"/>
        <end position="314"/>
    </location>
</feature>
<evidence type="ECO:0000256" key="8">
    <source>
        <dbReference type="ARBA" id="ARBA00022786"/>
    </source>
</evidence>
<dbReference type="SUPFAM" id="SSF56204">
    <property type="entry name" value="Hect, E3 ligase catalytic domain"/>
    <property type="match status" value="1"/>
</dbReference>
<dbReference type="GO" id="GO:0000209">
    <property type="term" value="P:protein polyubiquitination"/>
    <property type="evidence" value="ECO:0007669"/>
    <property type="project" value="TreeGrafter"/>
</dbReference>
<dbReference type="GO" id="GO:0008270">
    <property type="term" value="F:zinc ion binding"/>
    <property type="evidence" value="ECO:0007669"/>
    <property type="project" value="InterPro"/>
</dbReference>
<protein>
    <recommendedName>
        <fullName evidence="12">E3 ubiquitin-protein ligase</fullName>
        <ecNumber evidence="12">2.3.2.26</ecNumber>
    </recommendedName>
</protein>
<name>A0A7R9NW26_9NEOP</name>
<evidence type="ECO:0000256" key="2">
    <source>
        <dbReference type="ARBA" id="ARBA00004642"/>
    </source>
</evidence>
<dbReference type="InterPro" id="IPR037197">
    <property type="entry name" value="WWE_dom_sf"/>
</dbReference>
<dbReference type="InterPro" id="IPR011989">
    <property type="entry name" value="ARM-like"/>
</dbReference>
<feature type="compositionally biased region" description="Polar residues" evidence="13">
    <location>
        <begin position="75"/>
        <end position="87"/>
    </location>
</feature>
<reference evidence="16" key="1">
    <citation type="submission" date="2020-11" db="EMBL/GenBank/DDBJ databases">
        <authorList>
            <person name="Tran Van P."/>
        </authorList>
    </citation>
    <scope>NUCLEOTIDE SEQUENCE</scope>
</reference>
<evidence type="ECO:0000256" key="13">
    <source>
        <dbReference type="SAM" id="MobiDB-lite"/>
    </source>
</evidence>
<evidence type="ECO:0000256" key="12">
    <source>
        <dbReference type="RuleBase" id="RU369009"/>
    </source>
</evidence>
<dbReference type="EMBL" id="OE002228">
    <property type="protein sequence ID" value="CAD7458359.1"/>
    <property type="molecule type" value="Genomic_DNA"/>
</dbReference>
<dbReference type="SUPFAM" id="SSF53448">
    <property type="entry name" value="Nucleotide-diphospho-sugar transferases"/>
    <property type="match status" value="1"/>
</dbReference>
<evidence type="ECO:0000256" key="5">
    <source>
        <dbReference type="ARBA" id="ARBA00022553"/>
    </source>
</evidence>
<keyword evidence="5" id="KW-0597">Phosphoprotein</keyword>
<evidence type="ECO:0000256" key="7">
    <source>
        <dbReference type="ARBA" id="ARBA00022763"/>
    </source>
</evidence>
<feature type="region of interest" description="Disordered" evidence="13">
    <location>
        <begin position="1787"/>
        <end position="1827"/>
    </location>
</feature>
<feature type="compositionally biased region" description="Polar residues" evidence="13">
    <location>
        <begin position="214"/>
        <end position="229"/>
    </location>
</feature>
<feature type="compositionally biased region" description="Low complexity" evidence="13">
    <location>
        <begin position="46"/>
        <end position="60"/>
    </location>
</feature>
<feature type="domain" description="HECT" evidence="14">
    <location>
        <begin position="1982"/>
        <end position="2376"/>
    </location>
</feature>
<dbReference type="Gene3D" id="3.30.720.50">
    <property type="match status" value="1"/>
</dbReference>
<dbReference type="InterPro" id="IPR029044">
    <property type="entry name" value="Nucleotide-diphossugar_trans"/>
</dbReference>
<dbReference type="SUPFAM" id="SSF48371">
    <property type="entry name" value="ARM repeat"/>
    <property type="match status" value="1"/>
</dbReference>
<dbReference type="PROSITE" id="PS50918">
    <property type="entry name" value="WWE"/>
    <property type="match status" value="1"/>
</dbReference>
<sequence length="2376" mass="260282">MAVSRYMRQVYKGTRGGSLKRGRPTSRAESLAPSRKRSCQDRAPSNRRASATASRTSSNTLRGAKRPAASVPATRAQSRTRSASGTISLEEAHSVETGVPRRGRGRPRLNRGGGRQPVVSLDSAVASAHSSPINNNRGARVNTLQRKTRGRSSRSSSTSLSLSTEEVEVPIRITRNNRSSSRTPTQASGAIKKQQPSKPLRAKIPVANRKETVTEPTNTEFPGTSQALSGHTRGRKRDLGTEFPILNNASQPPGKKYPLRSQVRVGQDFVAVVPKKRARGVVTPADASSGQEGPPLRRSTRSKTTTGSCASSSRRSSRAGKVPLPGASGMSAQEEGPATNGLPAPTEEAPLPPVPSAAASMAGASGPSGLGNSGGTGAADSESDDSEVGRLQALLEARGLPPHLFGALGPRMQTLLHRSMGASSSSKAQQLLQGLQAEGDEGQQLQAVIEMCQMLVMGNEDTLAGFPVKQVVPALIQLLGMEHNFDMMNHACRALTYMMEALPRSSAVVVDAVPVFLEKLQVIQCMDVAEQSLTALEMLSRRHSKAILQARGVASCLMYLDFFSINAQRAALAITANCCQNLGGDEFPLVGESLSLLANRLTQQDKKSVESVCQAFSRLVDSFQHDASRLQEIASPQLLTNLQQLVSQPLLLFEPAATADGSEGGKGTALRYHSHYYVGYVPTCDFVFQLVVSPPVISTGTFIMVLRMLSIMCANCPDLAHTLLKQNIAETLLYLLTGSGYAAQDEALFPLVNTALLDYTLEFLVLSGVEEVILFCSSHTELIKQHARSVLGCQSLGDVMRDLDGKGVIRSDFVLLHGDTVANLQLLPILDYHRKLQKQDKGAAMTLLYKETGLRPKSHAPEGETVLGTSTATGRVLFHQKLAHTTKKINFPLEMFLDEPEVQLMYSLQDTNICICSPAVPPLFSDNFDFQTRDDLIRGLLVDDEILTSTIYWYKLKSSEYAARVSNWPMYQAIRQVELVSRSPQELYEITCLIGELMPRLPSDGIFSVNTLLERPSNNIQDSVQWQWRDDRGLWHPYCTIDSRIIEAAHQTGEDEISLSTLGRTYTLDFHSMQQINEDTGTTRPVQRRLHPTTSNMADITTYNTGSNLSVSGGCSNTAVAGSLSSNSESNLSSSSNSSISRVGSGTSIRDARVTSLREERGLASAFIRSLFSVLYEVYSSSAGPAVRCKCLRALLRMVYYAPADLLKEVLKNQVVSSHIAGMMASQDLRIVVGALQMADILMQKLPEVFGVHFRREGVMHQIKQLADPDVPLGVSPPKSVSVSTVTVKQECPVQPQPGPSSSSVVNISTSLNGSVLIGATALSTPTGLVFTASGPSPASPEPRRFNQHDFSLGPEDARSPSPCPSSLRLSDVLKRKRTPKRMVTPSRKTRQDDSMMPSSMMQDLFTKATSLGNSGRSTPTATAARSRFSGATSKTTSFLASLNPVRWGRNFTTGLSDRPFHKESSMSKSTSNPNLTACNKEKARSWVREQAARFLDTHSVCENSGPPHPAMNVLSRLTQVIHKLQAQSSESLSALEELRSIVIESDISPFEVNHSGLIRAVLQYLTHLDTSRDQRLRAFLHVFAGLPVDSCHCGHPPLWNPGHMSALVNKLSGCVSQLEQFPVKVHDLPAGTGAGRGGNTSALKFFNTHQLKCNLQRHPECNNLKQWKGGTVKIDPLALVQAIERYLVVRGYGRLKDKETGDSDDDNSEEDIDDTLAAVVISQGTARHRLQFMMGEQLLPYSMTVYQAVRQYSPTGNDQSETDTDEAPLGNSGVWVQTHTIFYRPVPEEESSVSTKPGSSCTTGRKGKGTSTKANTRGRKGDDLWNEGVVPPLQSPLGPFLQSQLPDFVTVQDASLEVLCLLRVLCALNRYWGTLYPNIDYTSIISQQEFVNSKVAAKASRQLQDPLVIMTGNLPSWLQQIASACPFLFPFETRQLLFYATSFDRDRALQRLLDATPELSSSDSQERVTPRLDRRKRVISREDILKQAEHLMQELATSRALLEVQYHDEVGTGLGPTLEFYALVSREMQRADLELWHGERTPPGNNLLSYVHSAVGLFPVPLGRSAKSSHVARVKSKFRFLGKFMAKAVMDSRMLDLPFSVVFYRWLLGQEASLSLPDLAQVCPEVHRTLAQLQGVVRLREALEQDLNLSTGDRKERVERLGLDGCPVSDLGLDFTLPGHVGVELRRGGRDLPLTVHNIEQYTKLVSHWFLLEGVARQMEAFREGFESVFPLAQLQMFHPEELELVFCGGISSAAGWDVKSLLECCRLDHGYTADSRAIRFLFEILSLYGRDEQRQFVQFVTGSPRLPVGGFKSLSPPLTVVRKTLEPNMNPDDFLPSVMTCVNYLKLPDYTSLDVMRAKLGVAAREGQHSFHLS</sequence>
<dbReference type="InterPro" id="IPR035983">
    <property type="entry name" value="Hect_E3_ubiquitin_ligase"/>
</dbReference>
<evidence type="ECO:0000256" key="11">
    <source>
        <dbReference type="PROSITE-ProRule" id="PRU00104"/>
    </source>
</evidence>
<keyword evidence="10" id="KW-0539">Nucleus</keyword>
<evidence type="ECO:0000259" key="15">
    <source>
        <dbReference type="PROSITE" id="PS50918"/>
    </source>
</evidence>
<organism evidence="16">
    <name type="scientific">Timema tahoe</name>
    <dbReference type="NCBI Taxonomy" id="61484"/>
    <lineage>
        <taxon>Eukaryota</taxon>
        <taxon>Metazoa</taxon>
        <taxon>Ecdysozoa</taxon>
        <taxon>Arthropoda</taxon>
        <taxon>Hexapoda</taxon>
        <taxon>Insecta</taxon>
        <taxon>Pterygota</taxon>
        <taxon>Neoptera</taxon>
        <taxon>Polyneoptera</taxon>
        <taxon>Phasmatodea</taxon>
        <taxon>Timematodea</taxon>
        <taxon>Timematoidea</taxon>
        <taxon>Timematidae</taxon>
        <taxon>Timema</taxon>
    </lineage>
</organism>
<dbReference type="Pfam" id="PF25579">
    <property type="entry name" value="TPR_TRIP12_N"/>
    <property type="match status" value="1"/>
</dbReference>
<dbReference type="PANTHER" id="PTHR45670:SF13">
    <property type="entry name" value="E3 UBIQUITIN-PROTEIN LIGASE TRIP12"/>
    <property type="match status" value="1"/>
</dbReference>
<dbReference type="GO" id="GO:0009966">
    <property type="term" value="P:regulation of signal transduction"/>
    <property type="evidence" value="ECO:0007669"/>
    <property type="project" value="UniProtKB-ARBA"/>
</dbReference>
<keyword evidence="7" id="KW-0227">DNA damage</keyword>
<keyword evidence="8 11" id="KW-0833">Ubl conjugation pathway</keyword>
<proteinExistence type="inferred from homology"/>
<comment type="catalytic activity">
    <reaction evidence="1 12">
        <text>S-ubiquitinyl-[E2 ubiquitin-conjugating enzyme]-L-cysteine + [acceptor protein]-L-lysine = [E2 ubiquitin-conjugating enzyme]-L-cysteine + N(6)-ubiquitinyl-[acceptor protein]-L-lysine.</text>
        <dbReference type="EC" id="2.3.2.26"/>
    </reaction>
</comment>
<dbReference type="InterPro" id="IPR000569">
    <property type="entry name" value="HECT_dom"/>
</dbReference>
<dbReference type="FunFam" id="3.30.2410.10:FF:000005">
    <property type="entry name" value="E3 ubiquitin-protein ligase TRIP12 isoform X1"/>
    <property type="match status" value="1"/>
</dbReference>